<comment type="caution">
    <text evidence="2">The sequence shown here is derived from an EMBL/GenBank/DDBJ whole genome shotgun (WGS) entry which is preliminary data.</text>
</comment>
<protein>
    <recommendedName>
        <fullName evidence="1">HTH araC/xylS-type domain-containing protein</fullName>
    </recommendedName>
</protein>
<dbReference type="Gene3D" id="1.10.10.60">
    <property type="entry name" value="Homeodomain-like"/>
    <property type="match status" value="1"/>
</dbReference>
<gene>
    <name evidence="2" type="ORF">GO493_15325</name>
</gene>
<keyword evidence="3" id="KW-1185">Reference proteome</keyword>
<dbReference type="GO" id="GO:0003700">
    <property type="term" value="F:DNA-binding transcription factor activity"/>
    <property type="evidence" value="ECO:0007669"/>
    <property type="project" value="InterPro"/>
</dbReference>
<dbReference type="PROSITE" id="PS01124">
    <property type="entry name" value="HTH_ARAC_FAMILY_2"/>
    <property type="match status" value="1"/>
</dbReference>
<evidence type="ECO:0000313" key="2">
    <source>
        <dbReference type="EMBL" id="MVT09639.1"/>
    </source>
</evidence>
<evidence type="ECO:0000313" key="3">
    <source>
        <dbReference type="Proteomes" id="UP000461730"/>
    </source>
</evidence>
<name>A0A7K1U5M5_9BACT</name>
<evidence type="ECO:0000259" key="1">
    <source>
        <dbReference type="PROSITE" id="PS01124"/>
    </source>
</evidence>
<sequence length="334" mass="39025">MYPAVFDENKLLLIDRHTHSYLPATYVPAEYLHLIIPYAGLYFDQDDDFDMLSQHIPVGPFRIWLHDIYAKKDIVLRPYTPFHLWALHFMYEDSLRPQHFGSGELMLNEKECNLFNLHAELHEVPMPAGAKILSFHINIQQSDLVWLDKAYPGLQHLSRKRPDKISGVLNTRPYRINAVCNMLIQRMISCRYIEDQARHFLYRCCLDLFLNFAQQDAAAPETALIANETQAGLFYQIFAYLLEHPHVPHDQVELAKMFNMSGPQLVQGFRRYFSIGITPFIQMVRMMLVYNRMMEKSFSLGMIAAATGYRSKDEMVAEVQKYYNCDVIALRRSM</sequence>
<accession>A0A7K1U5M5</accession>
<dbReference type="EMBL" id="WRXN01000006">
    <property type="protein sequence ID" value="MVT09639.1"/>
    <property type="molecule type" value="Genomic_DNA"/>
</dbReference>
<feature type="domain" description="HTH araC/xylS-type" evidence="1">
    <location>
        <begin position="235"/>
        <end position="333"/>
    </location>
</feature>
<dbReference type="SMART" id="SM00342">
    <property type="entry name" value="HTH_ARAC"/>
    <property type="match status" value="1"/>
</dbReference>
<dbReference type="Proteomes" id="UP000461730">
    <property type="component" value="Unassembled WGS sequence"/>
</dbReference>
<dbReference type="AlphaFoldDB" id="A0A7K1U5M5"/>
<dbReference type="GO" id="GO:0043565">
    <property type="term" value="F:sequence-specific DNA binding"/>
    <property type="evidence" value="ECO:0007669"/>
    <property type="project" value="InterPro"/>
</dbReference>
<proteinExistence type="predicted"/>
<organism evidence="2 3">
    <name type="scientific">Chitinophaga tropicalis</name>
    <dbReference type="NCBI Taxonomy" id="2683588"/>
    <lineage>
        <taxon>Bacteria</taxon>
        <taxon>Pseudomonadati</taxon>
        <taxon>Bacteroidota</taxon>
        <taxon>Chitinophagia</taxon>
        <taxon>Chitinophagales</taxon>
        <taxon>Chitinophagaceae</taxon>
        <taxon>Chitinophaga</taxon>
    </lineage>
</organism>
<dbReference type="InterPro" id="IPR018060">
    <property type="entry name" value="HTH_AraC"/>
</dbReference>
<reference evidence="2 3" key="1">
    <citation type="submission" date="2019-12" db="EMBL/GenBank/DDBJ databases">
        <title>Chitinophaga sp. strain ysch24 (GDMCC 1.1355), whole genome shotgun sequence.</title>
        <authorList>
            <person name="Zhang X."/>
        </authorList>
    </citation>
    <scope>NUCLEOTIDE SEQUENCE [LARGE SCALE GENOMIC DNA]</scope>
    <source>
        <strain evidence="3">ysch24</strain>
    </source>
</reference>
<dbReference type="RefSeq" id="WP_157307083.1">
    <property type="nucleotide sequence ID" value="NZ_WRXN01000006.1"/>
</dbReference>